<gene>
    <name evidence="1" type="ORF">N7452_009685</name>
</gene>
<organism evidence="1 2">
    <name type="scientific">Penicillium brevicompactum</name>
    <dbReference type="NCBI Taxonomy" id="5074"/>
    <lineage>
        <taxon>Eukaryota</taxon>
        <taxon>Fungi</taxon>
        <taxon>Dikarya</taxon>
        <taxon>Ascomycota</taxon>
        <taxon>Pezizomycotina</taxon>
        <taxon>Eurotiomycetes</taxon>
        <taxon>Eurotiomycetidae</taxon>
        <taxon>Eurotiales</taxon>
        <taxon>Aspergillaceae</taxon>
        <taxon>Penicillium</taxon>
    </lineage>
</organism>
<proteinExistence type="predicted"/>
<name>A0A9W9Q945_PENBR</name>
<evidence type="ECO:0000313" key="1">
    <source>
        <dbReference type="EMBL" id="KAJ5329295.1"/>
    </source>
</evidence>
<dbReference type="SUPFAM" id="SSF55144">
    <property type="entry name" value="LigT-like"/>
    <property type="match status" value="1"/>
</dbReference>
<reference evidence="1" key="2">
    <citation type="journal article" date="2023" name="IMA Fungus">
        <title>Comparative genomic study of the Penicillium genus elucidates a diverse pangenome and 15 lateral gene transfer events.</title>
        <authorList>
            <person name="Petersen C."/>
            <person name="Sorensen T."/>
            <person name="Nielsen M.R."/>
            <person name="Sondergaard T.E."/>
            <person name="Sorensen J.L."/>
            <person name="Fitzpatrick D.A."/>
            <person name="Frisvad J.C."/>
            <person name="Nielsen K.L."/>
        </authorList>
    </citation>
    <scope>NUCLEOTIDE SEQUENCE</scope>
    <source>
        <strain evidence="1">IBT 35673</strain>
    </source>
</reference>
<reference evidence="1" key="1">
    <citation type="submission" date="2022-12" db="EMBL/GenBank/DDBJ databases">
        <authorList>
            <person name="Petersen C."/>
        </authorList>
    </citation>
    <scope>NUCLEOTIDE SEQUENCE</scope>
    <source>
        <strain evidence="1">IBT 35673</strain>
    </source>
</reference>
<sequence length="267" mass="30479">MRKPGFYDWKEDEVLRQVLEAEKGLTNYVDPRNNLAFWARPPQHVRGLVYKIQQEIRLSLNEPSLWFVPFENLHMTTLEISSEKSSGQIQKYIDTIDAEGWHDLANYTLDHRARLVKPIISYDTSAIALSFVPASGEDDNTAYSGKNDSYTYHHLRRDLYDKVTVKGVPIAARYTVPSAHITIARVVRPDTTKFRNLHPTAVSDDVAAQLVAKIEDLNCELRSNVWRRLGDPSQGQWVVGHEKGLELIWGTTWYGKGERVVLGEGFV</sequence>
<dbReference type="AlphaFoldDB" id="A0A9W9Q945"/>
<evidence type="ECO:0000313" key="2">
    <source>
        <dbReference type="Proteomes" id="UP001147695"/>
    </source>
</evidence>
<protein>
    <recommendedName>
        <fullName evidence="3">RNA ligase/cyclic nucleotide phosphodiesterase</fullName>
    </recommendedName>
</protein>
<dbReference type="EMBL" id="JAPZBQ010000005">
    <property type="protein sequence ID" value="KAJ5329295.1"/>
    <property type="molecule type" value="Genomic_DNA"/>
</dbReference>
<dbReference type="Proteomes" id="UP001147695">
    <property type="component" value="Unassembled WGS sequence"/>
</dbReference>
<accession>A0A9W9Q945</accession>
<dbReference type="InterPro" id="IPR009097">
    <property type="entry name" value="Cyclic_Pdiesterase"/>
</dbReference>
<evidence type="ECO:0008006" key="3">
    <source>
        <dbReference type="Google" id="ProtNLM"/>
    </source>
</evidence>
<comment type="caution">
    <text evidence="1">The sequence shown here is derived from an EMBL/GenBank/DDBJ whole genome shotgun (WGS) entry which is preliminary data.</text>
</comment>